<accession>A0A221T0W6</accession>
<name>A0A221T0W6_9DEIO</name>
<evidence type="ECO:0000313" key="3">
    <source>
        <dbReference type="Proteomes" id="UP000259030"/>
    </source>
</evidence>
<feature type="transmembrane region" description="Helical" evidence="1">
    <location>
        <begin position="38"/>
        <end position="55"/>
    </location>
</feature>
<keyword evidence="1" id="KW-0812">Transmembrane</keyword>
<protein>
    <submittedName>
        <fullName evidence="2">Uncharacterized protein</fullName>
    </submittedName>
</protein>
<dbReference type="STRING" id="317577.GCA_000419625_03160"/>
<dbReference type="KEGG" id="dfc:DFI_15225"/>
<sequence length="69" mass="7392">MRLGPGQSLLILLLAAVNQVSVLMVLDAWLEGRGGDVLWGLAVWVVAFLALVRAARTGPRQGLDGPEQR</sequence>
<keyword evidence="1" id="KW-1133">Transmembrane helix</keyword>
<organism evidence="2 3">
    <name type="scientific">Deinococcus ficus</name>
    <dbReference type="NCBI Taxonomy" id="317577"/>
    <lineage>
        <taxon>Bacteria</taxon>
        <taxon>Thermotogati</taxon>
        <taxon>Deinococcota</taxon>
        <taxon>Deinococci</taxon>
        <taxon>Deinococcales</taxon>
        <taxon>Deinococcaceae</taxon>
        <taxon>Deinococcus</taxon>
    </lineage>
</organism>
<reference evidence="2 3" key="1">
    <citation type="submission" date="2017-05" db="EMBL/GenBank/DDBJ databases">
        <title>The complete genome sequence of Deinococcus ficus isolated from the rhizosphere of the Ficus religiosa L. in Taiwan.</title>
        <authorList>
            <person name="Wu K.-M."/>
            <person name="Liao T.-L."/>
            <person name="Liu Y.-M."/>
            <person name="Young C.-C."/>
            <person name="Tsai S.-F."/>
        </authorList>
    </citation>
    <scope>NUCLEOTIDE SEQUENCE [LARGE SCALE GENOMIC DNA]</scope>
    <source>
        <strain evidence="2 3">CC-FR2-10</strain>
        <plasmid evidence="3">pdfi1</plasmid>
    </source>
</reference>
<geneLocation type="plasmid" evidence="3">
    <name>pdfi1</name>
</geneLocation>
<keyword evidence="2" id="KW-0614">Plasmid</keyword>
<dbReference type="AlphaFoldDB" id="A0A221T0W6"/>
<evidence type="ECO:0000256" key="1">
    <source>
        <dbReference type="SAM" id="Phobius"/>
    </source>
</evidence>
<dbReference type="RefSeq" id="WP_027463729.1">
    <property type="nucleotide sequence ID" value="NZ_CP021082.1"/>
</dbReference>
<proteinExistence type="predicted"/>
<keyword evidence="3" id="KW-1185">Reference proteome</keyword>
<dbReference type="EMBL" id="CP021082">
    <property type="protein sequence ID" value="ASN82529.1"/>
    <property type="molecule type" value="Genomic_DNA"/>
</dbReference>
<gene>
    <name evidence="2" type="ORF">DFI_15225</name>
</gene>
<evidence type="ECO:0000313" key="2">
    <source>
        <dbReference type="EMBL" id="ASN82529.1"/>
    </source>
</evidence>
<keyword evidence="1" id="KW-0472">Membrane</keyword>
<dbReference type="Proteomes" id="UP000259030">
    <property type="component" value="Plasmid pDFI1"/>
</dbReference>